<dbReference type="GO" id="GO:0006298">
    <property type="term" value="P:mismatch repair"/>
    <property type="evidence" value="ECO:0007669"/>
    <property type="project" value="InterPro"/>
</dbReference>
<evidence type="ECO:0000256" key="1">
    <source>
        <dbReference type="SAM" id="MobiDB-lite"/>
    </source>
</evidence>
<sequence length="347" mass="38959">MNLHRSTYADGALVSKDGSPAEPKPCAGNDGTTLTAGSPTPDLSTPSGSSTKQAIGQTYGQTLAKDLLTVKVSSKEDDDGDEAMEDDEEEWSAEAHFSGPNYQAKKTVFLLFINQLTEILQKHVFVGIVDIDRCLSLIQHSTKLYLVNYGALSEELFYQLGLRQFGNYTRIKLDPPPPLRMLVRIAVEAEEGTKNSRLSKADIVNLIVDTIMTRSDMLKEYFLLTINKEGMVETLPSLLKGYTPNLDKLPLFLMRLGPQVNWNSESECFESFLRELAYFYVPEPLVPEEATSSPPAGKTKEQATRWQIEHLLFPVMRKYFAAPKTLLDRDVVQVAHLPELYRVFERC</sequence>
<accession>A0A2R6NGE0</accession>
<keyword evidence="4" id="KW-1185">Reference proteome</keyword>
<dbReference type="Proteomes" id="UP000186601">
    <property type="component" value="Unassembled WGS sequence"/>
</dbReference>
<evidence type="ECO:0000313" key="4">
    <source>
        <dbReference type="Proteomes" id="UP000186601"/>
    </source>
</evidence>
<dbReference type="GO" id="GO:0016887">
    <property type="term" value="F:ATP hydrolysis activity"/>
    <property type="evidence" value="ECO:0007669"/>
    <property type="project" value="InterPro"/>
</dbReference>
<dbReference type="GO" id="GO:0032389">
    <property type="term" value="C:MutLalpha complex"/>
    <property type="evidence" value="ECO:0007669"/>
    <property type="project" value="TreeGrafter"/>
</dbReference>
<proteinExistence type="predicted"/>
<evidence type="ECO:0000259" key="2">
    <source>
        <dbReference type="Pfam" id="PF16413"/>
    </source>
</evidence>
<dbReference type="PANTHER" id="PTHR10073">
    <property type="entry name" value="DNA MISMATCH REPAIR PROTEIN MLH, PMS, MUTL"/>
    <property type="match status" value="1"/>
</dbReference>
<dbReference type="EMBL" id="MLYV02001285">
    <property type="protein sequence ID" value="PSR71450.1"/>
    <property type="molecule type" value="Genomic_DNA"/>
</dbReference>
<feature type="domain" description="DNA mismatch repair protein Mlh1 C-terminal" evidence="2">
    <location>
        <begin position="114"/>
        <end position="347"/>
    </location>
</feature>
<dbReference type="InterPro" id="IPR038973">
    <property type="entry name" value="MutL/Mlh/Pms-like"/>
</dbReference>
<name>A0A2R6NGE0_9APHY</name>
<organism evidence="3 4">
    <name type="scientific">Hermanssonia centrifuga</name>
    <dbReference type="NCBI Taxonomy" id="98765"/>
    <lineage>
        <taxon>Eukaryota</taxon>
        <taxon>Fungi</taxon>
        <taxon>Dikarya</taxon>
        <taxon>Basidiomycota</taxon>
        <taxon>Agaricomycotina</taxon>
        <taxon>Agaricomycetes</taxon>
        <taxon>Polyporales</taxon>
        <taxon>Meruliaceae</taxon>
        <taxon>Hermanssonia</taxon>
    </lineage>
</organism>
<feature type="compositionally biased region" description="Acidic residues" evidence="1">
    <location>
        <begin position="76"/>
        <end position="92"/>
    </location>
</feature>
<dbReference type="OrthoDB" id="10263226at2759"/>
<dbReference type="AlphaFoldDB" id="A0A2R6NGE0"/>
<dbReference type="Pfam" id="PF16413">
    <property type="entry name" value="Mlh1_C"/>
    <property type="match status" value="1"/>
</dbReference>
<dbReference type="PANTHER" id="PTHR10073:SF12">
    <property type="entry name" value="DNA MISMATCH REPAIR PROTEIN MLH1"/>
    <property type="match status" value="1"/>
</dbReference>
<reference evidence="3 4" key="1">
    <citation type="submission" date="2018-02" db="EMBL/GenBank/DDBJ databases">
        <title>Genome sequence of the basidiomycete white-rot fungus Phlebia centrifuga.</title>
        <authorList>
            <person name="Granchi Z."/>
            <person name="Peng M."/>
            <person name="de Vries R.P."/>
            <person name="Hilden K."/>
            <person name="Makela M.R."/>
            <person name="Grigoriev I."/>
            <person name="Riley R."/>
        </authorList>
    </citation>
    <scope>NUCLEOTIDE SEQUENCE [LARGE SCALE GENOMIC DNA]</scope>
    <source>
        <strain evidence="3 4">FBCC195</strain>
    </source>
</reference>
<feature type="region of interest" description="Disordered" evidence="1">
    <location>
        <begin position="74"/>
        <end position="94"/>
    </location>
</feature>
<feature type="region of interest" description="Disordered" evidence="1">
    <location>
        <begin position="1"/>
        <end position="56"/>
    </location>
</feature>
<protein>
    <recommendedName>
        <fullName evidence="2">DNA mismatch repair protein Mlh1 C-terminal domain-containing protein</fullName>
    </recommendedName>
</protein>
<feature type="compositionally biased region" description="Polar residues" evidence="1">
    <location>
        <begin position="30"/>
        <end position="56"/>
    </location>
</feature>
<dbReference type="STRING" id="98765.A0A2R6NGE0"/>
<comment type="caution">
    <text evidence="3">The sequence shown here is derived from an EMBL/GenBank/DDBJ whole genome shotgun (WGS) entry which is preliminary data.</text>
</comment>
<dbReference type="GO" id="GO:0140664">
    <property type="term" value="F:ATP-dependent DNA damage sensor activity"/>
    <property type="evidence" value="ECO:0007669"/>
    <property type="project" value="InterPro"/>
</dbReference>
<dbReference type="InterPro" id="IPR032189">
    <property type="entry name" value="Mlh1_C"/>
</dbReference>
<evidence type="ECO:0000313" key="3">
    <source>
        <dbReference type="EMBL" id="PSR71450.1"/>
    </source>
</evidence>
<gene>
    <name evidence="3" type="ORF">PHLCEN_2v12717</name>
</gene>